<evidence type="ECO:0000256" key="1">
    <source>
        <dbReference type="SAM" id="MobiDB-lite"/>
    </source>
</evidence>
<evidence type="ECO:0000313" key="2">
    <source>
        <dbReference type="EMBL" id="PNT04701.1"/>
    </source>
</evidence>
<gene>
    <name evidence="2" type="ORF">POPTR_014G137600</name>
</gene>
<dbReference type="EMBL" id="CM009303">
    <property type="protein sequence ID" value="PNT04701.1"/>
    <property type="molecule type" value="Genomic_DNA"/>
</dbReference>
<dbReference type="HOGENOM" id="CLU_2113096_0_0_1"/>
<organism evidence="2 3">
    <name type="scientific">Populus trichocarpa</name>
    <name type="common">Western balsam poplar</name>
    <name type="synonym">Populus balsamifera subsp. trichocarpa</name>
    <dbReference type="NCBI Taxonomy" id="3694"/>
    <lineage>
        <taxon>Eukaryota</taxon>
        <taxon>Viridiplantae</taxon>
        <taxon>Streptophyta</taxon>
        <taxon>Embryophyta</taxon>
        <taxon>Tracheophyta</taxon>
        <taxon>Spermatophyta</taxon>
        <taxon>Magnoliopsida</taxon>
        <taxon>eudicotyledons</taxon>
        <taxon>Gunneridae</taxon>
        <taxon>Pentapetalae</taxon>
        <taxon>rosids</taxon>
        <taxon>fabids</taxon>
        <taxon>Malpighiales</taxon>
        <taxon>Salicaceae</taxon>
        <taxon>Saliceae</taxon>
        <taxon>Populus</taxon>
    </lineage>
</organism>
<reference evidence="2 3" key="1">
    <citation type="journal article" date="2006" name="Science">
        <title>The genome of black cottonwood, Populus trichocarpa (Torr. &amp; Gray).</title>
        <authorList>
            <person name="Tuskan G.A."/>
            <person name="Difazio S."/>
            <person name="Jansson S."/>
            <person name="Bohlmann J."/>
            <person name="Grigoriev I."/>
            <person name="Hellsten U."/>
            <person name="Putnam N."/>
            <person name="Ralph S."/>
            <person name="Rombauts S."/>
            <person name="Salamov A."/>
            <person name="Schein J."/>
            <person name="Sterck L."/>
            <person name="Aerts A."/>
            <person name="Bhalerao R.R."/>
            <person name="Bhalerao R.P."/>
            <person name="Blaudez D."/>
            <person name="Boerjan W."/>
            <person name="Brun A."/>
            <person name="Brunner A."/>
            <person name="Busov V."/>
            <person name="Campbell M."/>
            <person name="Carlson J."/>
            <person name="Chalot M."/>
            <person name="Chapman J."/>
            <person name="Chen G.L."/>
            <person name="Cooper D."/>
            <person name="Coutinho P.M."/>
            <person name="Couturier J."/>
            <person name="Covert S."/>
            <person name="Cronk Q."/>
            <person name="Cunningham R."/>
            <person name="Davis J."/>
            <person name="Degroeve S."/>
            <person name="Dejardin A."/>
            <person name="Depamphilis C."/>
            <person name="Detter J."/>
            <person name="Dirks B."/>
            <person name="Dubchak I."/>
            <person name="Duplessis S."/>
            <person name="Ehlting J."/>
            <person name="Ellis B."/>
            <person name="Gendler K."/>
            <person name="Goodstein D."/>
            <person name="Gribskov M."/>
            <person name="Grimwood J."/>
            <person name="Groover A."/>
            <person name="Gunter L."/>
            <person name="Hamberger B."/>
            <person name="Heinze B."/>
            <person name="Helariutta Y."/>
            <person name="Henrissat B."/>
            <person name="Holligan D."/>
            <person name="Holt R."/>
            <person name="Huang W."/>
            <person name="Islam-Faridi N."/>
            <person name="Jones S."/>
            <person name="Jones-Rhoades M."/>
            <person name="Jorgensen R."/>
            <person name="Joshi C."/>
            <person name="Kangasjarvi J."/>
            <person name="Karlsson J."/>
            <person name="Kelleher C."/>
            <person name="Kirkpatrick R."/>
            <person name="Kirst M."/>
            <person name="Kohler A."/>
            <person name="Kalluri U."/>
            <person name="Larimer F."/>
            <person name="Leebens-Mack J."/>
            <person name="Leple J.C."/>
            <person name="Locascio P."/>
            <person name="Lou Y."/>
            <person name="Lucas S."/>
            <person name="Martin F."/>
            <person name="Montanini B."/>
            <person name="Napoli C."/>
            <person name="Nelson D.R."/>
            <person name="Nelson C."/>
            <person name="Nieminen K."/>
            <person name="Nilsson O."/>
            <person name="Pereda V."/>
            <person name="Peter G."/>
            <person name="Philippe R."/>
            <person name="Pilate G."/>
            <person name="Poliakov A."/>
            <person name="Razumovskaya J."/>
            <person name="Richardson P."/>
            <person name="Rinaldi C."/>
            <person name="Ritland K."/>
            <person name="Rouze P."/>
            <person name="Ryaboy D."/>
            <person name="Schmutz J."/>
            <person name="Schrader J."/>
            <person name="Segerman B."/>
            <person name="Shin H."/>
            <person name="Siddiqui A."/>
            <person name="Sterky F."/>
            <person name="Terry A."/>
            <person name="Tsai C.J."/>
            <person name="Uberbacher E."/>
            <person name="Unneberg P."/>
            <person name="Vahala J."/>
            <person name="Wall K."/>
            <person name="Wessler S."/>
            <person name="Yang G."/>
            <person name="Yin T."/>
            <person name="Douglas C."/>
            <person name="Marra M."/>
            <person name="Sandberg G."/>
            <person name="Van de Peer Y."/>
            <person name="Rokhsar D."/>
        </authorList>
    </citation>
    <scope>NUCLEOTIDE SEQUENCE [LARGE SCALE GENOMIC DNA]</scope>
    <source>
        <strain evidence="3">cv. Nisqually</strain>
    </source>
</reference>
<dbReference type="Proteomes" id="UP000006729">
    <property type="component" value="Chromosome 14"/>
</dbReference>
<sequence length="115" mass="12901">MGPSGEHVDARENISEDPLNNTEQQHTKSNTNAIPILSTLGFNLTLEVMLETSNLSSTLNLAIDEMLGSEFHVMVAEREAERRTSMIEERVTLSSENQSIVGDQCSFSYSWRIRL</sequence>
<feature type="region of interest" description="Disordered" evidence="1">
    <location>
        <begin position="1"/>
        <end position="31"/>
    </location>
</feature>
<feature type="compositionally biased region" description="Basic and acidic residues" evidence="1">
    <location>
        <begin position="1"/>
        <end position="14"/>
    </location>
</feature>
<dbReference type="AlphaFoldDB" id="B9IA09"/>
<dbReference type="eggNOG" id="KOG3013">
    <property type="taxonomic scope" value="Eukaryota"/>
</dbReference>
<dbReference type="STRING" id="3694.B9IA09"/>
<evidence type="ECO:0000313" key="3">
    <source>
        <dbReference type="Proteomes" id="UP000006729"/>
    </source>
</evidence>
<feature type="compositionally biased region" description="Polar residues" evidence="1">
    <location>
        <begin position="18"/>
        <end position="31"/>
    </location>
</feature>
<protein>
    <submittedName>
        <fullName evidence="2">Uncharacterized protein</fullName>
    </submittedName>
</protein>
<proteinExistence type="predicted"/>
<accession>B9IA09</accession>
<dbReference type="InParanoid" id="B9IA09"/>
<name>B9IA09_POPTR</name>
<keyword evidence="3" id="KW-1185">Reference proteome</keyword>